<proteinExistence type="predicted"/>
<accession>A0A3P7IIG2</accession>
<evidence type="ECO:0000313" key="4">
    <source>
        <dbReference type="Proteomes" id="UP000270094"/>
    </source>
</evidence>
<organism evidence="3 4">
    <name type="scientific">Strongylus vulgaris</name>
    <name type="common">Blood worm</name>
    <dbReference type="NCBI Taxonomy" id="40348"/>
    <lineage>
        <taxon>Eukaryota</taxon>
        <taxon>Metazoa</taxon>
        <taxon>Ecdysozoa</taxon>
        <taxon>Nematoda</taxon>
        <taxon>Chromadorea</taxon>
        <taxon>Rhabditida</taxon>
        <taxon>Rhabditina</taxon>
        <taxon>Rhabditomorpha</taxon>
        <taxon>Strongyloidea</taxon>
        <taxon>Strongylidae</taxon>
        <taxon>Strongylus</taxon>
    </lineage>
</organism>
<feature type="chain" id="PRO_5018053178" evidence="2">
    <location>
        <begin position="27"/>
        <end position="475"/>
    </location>
</feature>
<reference evidence="3 4" key="1">
    <citation type="submission" date="2018-11" db="EMBL/GenBank/DDBJ databases">
        <authorList>
            <consortium name="Pathogen Informatics"/>
        </authorList>
    </citation>
    <scope>NUCLEOTIDE SEQUENCE [LARGE SCALE GENOMIC DNA]</scope>
</reference>
<keyword evidence="4" id="KW-1185">Reference proteome</keyword>
<evidence type="ECO:0000256" key="1">
    <source>
        <dbReference type="SAM" id="MobiDB-lite"/>
    </source>
</evidence>
<evidence type="ECO:0000256" key="2">
    <source>
        <dbReference type="SAM" id="SignalP"/>
    </source>
</evidence>
<keyword evidence="2" id="KW-0732">Signal</keyword>
<dbReference type="OrthoDB" id="5876522at2759"/>
<protein>
    <submittedName>
        <fullName evidence="3">Uncharacterized protein</fullName>
    </submittedName>
</protein>
<feature type="region of interest" description="Disordered" evidence="1">
    <location>
        <begin position="221"/>
        <end position="290"/>
    </location>
</feature>
<feature type="signal peptide" evidence="2">
    <location>
        <begin position="1"/>
        <end position="26"/>
    </location>
</feature>
<dbReference type="EMBL" id="UYYB01000579">
    <property type="protein sequence ID" value="VDM65364.1"/>
    <property type="molecule type" value="Genomic_DNA"/>
</dbReference>
<dbReference type="AlphaFoldDB" id="A0A3P7IIG2"/>
<evidence type="ECO:0000313" key="3">
    <source>
        <dbReference type="EMBL" id="VDM65364.1"/>
    </source>
</evidence>
<dbReference type="Proteomes" id="UP000270094">
    <property type="component" value="Unassembled WGS sequence"/>
</dbReference>
<sequence>MLIIRMAAMGMATVFYFGFLTVQVLSTCPCAQYLASPCTCQAGITPYCTCMRPLLQYSCPCSPLASPCHTACQHKCTSMCASSHYGSNCPSSCSFSCLQSCMHQQAIPIHVIMNRLVASSDQCIPLCRKSCEKSCTPMVSAATCVPLCKQPCEQRCSQFTPASVTNCIPMCRPGCSPHCIMGQRLFLIQSLGQPGFVPTLIAPLQIITNLPALVSGSFIPKSSNSSSTSESQSQQNQSSSLGVPEATRNYLSPGAPPQVTMESTLFPGSAVEQTSHSQTTEDLEPQGKHSFNEQHESLLASNLHMDHLTESTVADAVATQSQGPVSKQFSSSLGSITRSSTHFTFTPLPNTSVVSTGSSSFASAGQTQVPPLDRLFEGAEHQRPFQMQPFIFTISTPAPVQRCVAACMPLCDPKCIKEKEQLTQHPLHASSVTVGSGQTRGYEYELGQSSVAGRKTDVHRFHATSLNNATAGLAQ</sequence>
<feature type="compositionally biased region" description="Low complexity" evidence="1">
    <location>
        <begin position="222"/>
        <end position="240"/>
    </location>
</feature>
<feature type="compositionally biased region" description="Polar residues" evidence="1">
    <location>
        <begin position="271"/>
        <end position="280"/>
    </location>
</feature>
<name>A0A3P7IIG2_STRVU</name>
<gene>
    <name evidence="3" type="ORF">SVUK_LOCUS362</name>
</gene>